<dbReference type="Proteomes" id="UP000275846">
    <property type="component" value="Unassembled WGS sequence"/>
</dbReference>
<gene>
    <name evidence="2" type="ORF">SSLN_LOCUS18561</name>
</gene>
<dbReference type="EMBL" id="UYSU01044722">
    <property type="protein sequence ID" value="VDM04947.1"/>
    <property type="molecule type" value="Genomic_DNA"/>
</dbReference>
<keyword evidence="3" id="KW-1185">Reference proteome</keyword>
<dbReference type="PROSITE" id="PS50878">
    <property type="entry name" value="RT_POL"/>
    <property type="match status" value="1"/>
</dbReference>
<evidence type="ECO:0000313" key="3">
    <source>
        <dbReference type="Proteomes" id="UP000275846"/>
    </source>
</evidence>
<evidence type="ECO:0000313" key="4">
    <source>
        <dbReference type="WBParaSite" id="SSLN_0001925801-mRNA-1"/>
    </source>
</evidence>
<protein>
    <submittedName>
        <fullName evidence="4">Reverse transcriptase domain-containing protein</fullName>
    </submittedName>
</protein>
<dbReference type="Pfam" id="PF00078">
    <property type="entry name" value="RVT_1"/>
    <property type="match status" value="1"/>
</dbReference>
<dbReference type="PANTHER" id="PTHR21301:SF11">
    <property type="entry name" value="GIY-YIG DOMAIN-CONTAINING PROTEIN"/>
    <property type="match status" value="1"/>
</dbReference>
<dbReference type="Pfam" id="PF26215">
    <property type="entry name" value="HTH_animal"/>
    <property type="match status" value="1"/>
</dbReference>
<sequence>MTKSEYGVKLSNLFMDKEFYVTSTTSDFQKLVNSINKMVDKLRKAKALTRREALATKATDAAMARFYGLSKVHKPGVPLRPIVSLRGTPTFGLSKLLYQRLCFLTEDSKWTVKSADEFLTRIKHLEEEADKMMVSFDVISLFTSIPPALAIDTIDGFLQEKYDETDQKLKRAHIIELLELCLQTFFTFNGQVYEQNKGTPLGSSLSGLIAEAVLQRLEQLVFSSYPPKFWARYVDDTFVIIKRSHVQAFRALLNSIFPDIQFAMEEEVNNQLPFFDVQPKTDGTFHTSVYRKEAYAEVILHYQNNHPVAHKRNTVNTLLNRAKTHCFDKGQTGRMLGSRIHEHKLAVRRGDGLLQLAAHTYETGHDFNFAATKIITHARCKTSRELIEAWASDENSVNRFIDLAPPYRTLRSYLWTKKPLVSDWPLPPPINVTNLCCCFISDDGLQ</sequence>
<reference evidence="4" key="1">
    <citation type="submission" date="2016-06" db="UniProtKB">
        <authorList>
            <consortium name="WormBaseParasite"/>
        </authorList>
    </citation>
    <scope>IDENTIFICATION</scope>
</reference>
<reference evidence="2 3" key="2">
    <citation type="submission" date="2018-11" db="EMBL/GenBank/DDBJ databases">
        <authorList>
            <consortium name="Pathogen Informatics"/>
        </authorList>
    </citation>
    <scope>NUCLEOTIDE SEQUENCE [LARGE SCALE GENOMIC DNA]</scope>
    <source>
        <strain evidence="2 3">NST_G2</strain>
    </source>
</reference>
<dbReference type="InterPro" id="IPR058912">
    <property type="entry name" value="HTH_animal"/>
</dbReference>
<dbReference type="WBParaSite" id="SSLN_0001925801-mRNA-1">
    <property type="protein sequence ID" value="SSLN_0001925801-mRNA-1"/>
    <property type="gene ID" value="SSLN_0001925801"/>
</dbReference>
<evidence type="ECO:0000259" key="1">
    <source>
        <dbReference type="PROSITE" id="PS50878"/>
    </source>
</evidence>
<feature type="domain" description="Reverse transcriptase" evidence="1">
    <location>
        <begin position="1"/>
        <end position="300"/>
    </location>
</feature>
<dbReference type="PANTHER" id="PTHR21301">
    <property type="entry name" value="REVERSE TRANSCRIPTASE"/>
    <property type="match status" value="1"/>
</dbReference>
<dbReference type="InterPro" id="IPR000477">
    <property type="entry name" value="RT_dom"/>
</dbReference>
<dbReference type="OrthoDB" id="6137369at2759"/>
<proteinExistence type="predicted"/>
<organism evidence="4">
    <name type="scientific">Schistocephalus solidus</name>
    <name type="common">Tapeworm</name>
    <dbReference type="NCBI Taxonomy" id="70667"/>
    <lineage>
        <taxon>Eukaryota</taxon>
        <taxon>Metazoa</taxon>
        <taxon>Spiralia</taxon>
        <taxon>Lophotrochozoa</taxon>
        <taxon>Platyhelminthes</taxon>
        <taxon>Cestoda</taxon>
        <taxon>Eucestoda</taxon>
        <taxon>Diphyllobothriidea</taxon>
        <taxon>Diphyllobothriidae</taxon>
        <taxon>Schistocephalus</taxon>
    </lineage>
</organism>
<name>A0A183TQ13_SCHSO</name>
<dbReference type="AlphaFoldDB" id="A0A183TQ13"/>
<evidence type="ECO:0000313" key="2">
    <source>
        <dbReference type="EMBL" id="VDM04947.1"/>
    </source>
</evidence>
<accession>A0A183TQ13</accession>
<dbReference type="STRING" id="70667.A0A183TQ13"/>
<dbReference type="CDD" id="cd00304">
    <property type="entry name" value="RT_like"/>
    <property type="match status" value="1"/>
</dbReference>